<feature type="non-terminal residue" evidence="2">
    <location>
        <position position="1"/>
    </location>
</feature>
<organism evidence="2 3">
    <name type="scientific">Trachymyrmex cornetzi</name>
    <dbReference type="NCBI Taxonomy" id="471704"/>
    <lineage>
        <taxon>Eukaryota</taxon>
        <taxon>Metazoa</taxon>
        <taxon>Ecdysozoa</taxon>
        <taxon>Arthropoda</taxon>
        <taxon>Hexapoda</taxon>
        <taxon>Insecta</taxon>
        <taxon>Pterygota</taxon>
        <taxon>Neoptera</taxon>
        <taxon>Endopterygota</taxon>
        <taxon>Hymenoptera</taxon>
        <taxon>Apocrita</taxon>
        <taxon>Aculeata</taxon>
        <taxon>Formicoidea</taxon>
        <taxon>Formicidae</taxon>
        <taxon>Myrmicinae</taxon>
        <taxon>Trachymyrmex</taxon>
    </lineage>
</organism>
<dbReference type="Proteomes" id="UP000078492">
    <property type="component" value="Unassembled WGS sequence"/>
</dbReference>
<evidence type="ECO:0000313" key="2">
    <source>
        <dbReference type="EMBL" id="KYN14477.1"/>
    </source>
</evidence>
<name>A0A151IZD7_9HYME</name>
<gene>
    <name evidence="2" type="ORF">ALC57_13318</name>
</gene>
<sequence>TDENVQEVKEIVLKNRQITIREIADDLNMERKFMDSVSSKNPYLFDFPTIKKDKNRYLSVCDLLRQYAVQCDAENPETLRATELRKHVATMCIHHNLSENEILTLAKFMGHHDKIHLTYYRQPVIEKEIFEVSKYLEAAQGESDSDYESSENITTTTMETYNDETEKKIASRKKIQDLQQSNLFCYK</sequence>
<dbReference type="STRING" id="471704.A0A151IZD7"/>
<proteinExistence type="predicted"/>
<accession>A0A151IZD7</accession>
<dbReference type="PANTHER" id="PTHR33480:SF1">
    <property type="entry name" value="TYR RECOMBINASE DOMAIN-CONTAINING PROTEIN"/>
    <property type="match status" value="1"/>
</dbReference>
<feature type="region of interest" description="Disordered" evidence="1">
    <location>
        <begin position="141"/>
        <end position="166"/>
    </location>
</feature>
<evidence type="ECO:0000256" key="1">
    <source>
        <dbReference type="SAM" id="MobiDB-lite"/>
    </source>
</evidence>
<dbReference type="PANTHER" id="PTHR33480">
    <property type="entry name" value="SET DOMAIN-CONTAINING PROTEIN-RELATED"/>
    <property type="match status" value="1"/>
</dbReference>
<protein>
    <submittedName>
        <fullName evidence="2">Uncharacterized protein</fullName>
    </submittedName>
</protein>
<reference evidence="2 3" key="1">
    <citation type="submission" date="2015-09" db="EMBL/GenBank/DDBJ databases">
        <title>Trachymyrmex cornetzi WGS genome.</title>
        <authorList>
            <person name="Nygaard S."/>
            <person name="Hu H."/>
            <person name="Boomsma J."/>
            <person name="Zhang G."/>
        </authorList>
    </citation>
    <scope>NUCLEOTIDE SEQUENCE [LARGE SCALE GENOMIC DNA]</scope>
    <source>
        <strain evidence="2">Tcor2-1</strain>
        <tissue evidence="2">Whole body</tissue>
    </source>
</reference>
<dbReference type="EMBL" id="KQ980700">
    <property type="protein sequence ID" value="KYN14477.1"/>
    <property type="molecule type" value="Genomic_DNA"/>
</dbReference>
<dbReference type="AlphaFoldDB" id="A0A151IZD7"/>
<keyword evidence="3" id="KW-1185">Reference proteome</keyword>
<evidence type="ECO:0000313" key="3">
    <source>
        <dbReference type="Proteomes" id="UP000078492"/>
    </source>
</evidence>
<feature type="compositionally biased region" description="Low complexity" evidence="1">
    <location>
        <begin position="150"/>
        <end position="160"/>
    </location>
</feature>